<evidence type="ECO:0000313" key="1">
    <source>
        <dbReference type="EMBL" id="KAF5804710.1"/>
    </source>
</evidence>
<name>A0A251T9F7_HELAN</name>
<dbReference type="EMBL" id="MNCJ02000320">
    <property type="protein sequence ID" value="KAF5804710.1"/>
    <property type="molecule type" value="Genomic_DNA"/>
</dbReference>
<organism evidence="2 3">
    <name type="scientific">Helianthus annuus</name>
    <name type="common">Common sunflower</name>
    <dbReference type="NCBI Taxonomy" id="4232"/>
    <lineage>
        <taxon>Eukaryota</taxon>
        <taxon>Viridiplantae</taxon>
        <taxon>Streptophyta</taxon>
        <taxon>Embryophyta</taxon>
        <taxon>Tracheophyta</taxon>
        <taxon>Spermatophyta</taxon>
        <taxon>Magnoliopsida</taxon>
        <taxon>eudicotyledons</taxon>
        <taxon>Gunneridae</taxon>
        <taxon>Pentapetalae</taxon>
        <taxon>asterids</taxon>
        <taxon>campanulids</taxon>
        <taxon>Asterales</taxon>
        <taxon>Asteraceae</taxon>
        <taxon>Asteroideae</taxon>
        <taxon>Heliantheae alliance</taxon>
        <taxon>Heliantheae</taxon>
        <taxon>Helianthus</taxon>
    </lineage>
</organism>
<protein>
    <submittedName>
        <fullName evidence="2">Uncharacterized protein</fullName>
    </submittedName>
</protein>
<dbReference type="Gramene" id="mRNA:HanXRQr2_Chr05g0200331">
    <property type="protein sequence ID" value="mRNA:HanXRQr2_Chr05g0200331"/>
    <property type="gene ID" value="HanXRQr2_Chr05g0200331"/>
</dbReference>
<gene>
    <name evidence="2" type="ORF">HannXRQ_Chr11g0334451</name>
    <name evidence="1" type="ORF">HanXRQr2_Chr05g0200331</name>
</gene>
<proteinExistence type="predicted"/>
<dbReference type="AlphaFoldDB" id="A0A251T9F7"/>
<dbReference type="Proteomes" id="UP000215914">
    <property type="component" value="Chromosome 11"/>
</dbReference>
<reference evidence="1" key="3">
    <citation type="submission" date="2020-06" db="EMBL/GenBank/DDBJ databases">
        <title>Helianthus annuus Genome sequencing and assembly Release 2.</title>
        <authorList>
            <person name="Gouzy J."/>
            <person name="Langlade N."/>
            <person name="Munos S."/>
        </authorList>
    </citation>
    <scope>NUCLEOTIDE SEQUENCE</scope>
    <source>
        <tissue evidence="1">Leaves</tissue>
    </source>
</reference>
<evidence type="ECO:0000313" key="3">
    <source>
        <dbReference type="Proteomes" id="UP000215914"/>
    </source>
</evidence>
<dbReference type="InParanoid" id="A0A251T9F7"/>
<evidence type="ECO:0000313" key="2">
    <source>
        <dbReference type="EMBL" id="OTG07790.1"/>
    </source>
</evidence>
<keyword evidence="3" id="KW-1185">Reference proteome</keyword>
<reference evidence="2" key="2">
    <citation type="submission" date="2017-02" db="EMBL/GenBank/DDBJ databases">
        <title>Sunflower complete genome.</title>
        <authorList>
            <person name="Langlade N."/>
            <person name="Munos S."/>
        </authorList>
    </citation>
    <scope>NUCLEOTIDE SEQUENCE [LARGE SCALE GENOMIC DNA]</scope>
    <source>
        <tissue evidence="2">Leaves</tissue>
    </source>
</reference>
<sequence>MPDGSPDVYVHPMMRSSHLMPNSLNLHPTSWVNSSDSVTDGQWVLVVANGIMSRSSPHFPITAQRVNVPTEATTMRHGGVGATIR</sequence>
<accession>A0A251T9F7</accession>
<dbReference type="EMBL" id="CM007900">
    <property type="protein sequence ID" value="OTG07790.1"/>
    <property type="molecule type" value="Genomic_DNA"/>
</dbReference>
<reference evidence="1 3" key="1">
    <citation type="journal article" date="2017" name="Nature">
        <title>The sunflower genome provides insights into oil metabolism, flowering and Asterid evolution.</title>
        <authorList>
            <person name="Badouin H."/>
            <person name="Gouzy J."/>
            <person name="Grassa C.J."/>
            <person name="Murat F."/>
            <person name="Staton S.E."/>
            <person name="Cottret L."/>
            <person name="Lelandais-Briere C."/>
            <person name="Owens G.L."/>
            <person name="Carrere S."/>
            <person name="Mayjonade B."/>
            <person name="Legrand L."/>
            <person name="Gill N."/>
            <person name="Kane N.C."/>
            <person name="Bowers J.E."/>
            <person name="Hubner S."/>
            <person name="Bellec A."/>
            <person name="Berard A."/>
            <person name="Berges H."/>
            <person name="Blanchet N."/>
            <person name="Boniface M.C."/>
            <person name="Brunel D."/>
            <person name="Catrice O."/>
            <person name="Chaidir N."/>
            <person name="Claudel C."/>
            <person name="Donnadieu C."/>
            <person name="Faraut T."/>
            <person name="Fievet G."/>
            <person name="Helmstetter N."/>
            <person name="King M."/>
            <person name="Knapp S.J."/>
            <person name="Lai Z."/>
            <person name="Le Paslier M.C."/>
            <person name="Lippi Y."/>
            <person name="Lorenzon L."/>
            <person name="Mandel J.R."/>
            <person name="Marage G."/>
            <person name="Marchand G."/>
            <person name="Marquand E."/>
            <person name="Bret-Mestries E."/>
            <person name="Morien E."/>
            <person name="Nambeesan S."/>
            <person name="Nguyen T."/>
            <person name="Pegot-Espagnet P."/>
            <person name="Pouilly N."/>
            <person name="Raftis F."/>
            <person name="Sallet E."/>
            <person name="Schiex T."/>
            <person name="Thomas J."/>
            <person name="Vandecasteele C."/>
            <person name="Vares D."/>
            <person name="Vear F."/>
            <person name="Vautrin S."/>
            <person name="Crespi M."/>
            <person name="Mangin B."/>
            <person name="Burke J.M."/>
            <person name="Salse J."/>
            <person name="Munos S."/>
            <person name="Vincourt P."/>
            <person name="Rieseberg L.H."/>
            <person name="Langlade N.B."/>
        </authorList>
    </citation>
    <scope>NUCLEOTIDE SEQUENCE [LARGE SCALE GENOMIC DNA]</scope>
    <source>
        <strain evidence="3">cv. SF193</strain>
        <tissue evidence="1">Leaves</tissue>
    </source>
</reference>